<reference evidence="1 2" key="1">
    <citation type="journal article" date="2017" name="Int. J. Syst. Evol. Microbiol.">
        <title>Bacillus mangrovi sp. nov., isolated from a sediment sample from a mangrove forest.</title>
        <authorList>
            <person name="Gupta V."/>
            <person name="Singh P.K."/>
            <person name="Korpole S."/>
            <person name="Tanuku N.R.S."/>
            <person name="Pinnaka A.K."/>
        </authorList>
    </citation>
    <scope>NUCLEOTIDE SEQUENCE [LARGE SCALE GENOMIC DNA]</scope>
    <source>
        <strain evidence="1 2">KCTC 33872</strain>
    </source>
</reference>
<sequence>MKIYKLEKGIILTGKAWEIRMKLKEYGKKYKTVKEWIDHS</sequence>
<dbReference type="OrthoDB" id="2990038at2"/>
<gene>
    <name evidence="1" type="primary">mciZ</name>
    <name evidence="1" type="ORF">GKZ89_02515</name>
</gene>
<dbReference type="Proteomes" id="UP000434639">
    <property type="component" value="Unassembled WGS sequence"/>
</dbReference>
<proteinExistence type="predicted"/>
<keyword evidence="2" id="KW-1185">Reference proteome</keyword>
<accession>A0A7X2S2C4</accession>
<dbReference type="InterPro" id="IPR025177">
    <property type="entry name" value="MciZ"/>
</dbReference>
<protein>
    <submittedName>
        <fullName evidence="1">Z-ring formation inhibitor MciZ</fullName>
    </submittedName>
</protein>
<dbReference type="RefSeq" id="WP_155110785.1">
    <property type="nucleotide sequence ID" value="NZ_WMIB01000001.1"/>
</dbReference>
<name>A0A7X2S2C4_9BACI</name>
<evidence type="ECO:0000313" key="2">
    <source>
        <dbReference type="Proteomes" id="UP000434639"/>
    </source>
</evidence>
<dbReference type="EMBL" id="WMIB01000001">
    <property type="protein sequence ID" value="MTH52265.1"/>
    <property type="molecule type" value="Genomic_DNA"/>
</dbReference>
<evidence type="ECO:0000313" key="1">
    <source>
        <dbReference type="EMBL" id="MTH52265.1"/>
    </source>
</evidence>
<organism evidence="1 2">
    <name type="scientific">Metabacillus mangrovi</name>
    <dbReference type="NCBI Taxonomy" id="1491830"/>
    <lineage>
        <taxon>Bacteria</taxon>
        <taxon>Bacillati</taxon>
        <taxon>Bacillota</taxon>
        <taxon>Bacilli</taxon>
        <taxon>Bacillales</taxon>
        <taxon>Bacillaceae</taxon>
        <taxon>Metabacillus</taxon>
    </lineage>
</organism>
<dbReference type="AlphaFoldDB" id="A0A7X2S2C4"/>
<dbReference type="Pfam" id="PF13072">
    <property type="entry name" value="MciZ"/>
    <property type="match status" value="1"/>
</dbReference>
<comment type="caution">
    <text evidence="1">The sequence shown here is derived from an EMBL/GenBank/DDBJ whole genome shotgun (WGS) entry which is preliminary data.</text>
</comment>